<gene>
    <name evidence="1" type="ORF">AUO94_03695</name>
</gene>
<evidence type="ECO:0000313" key="2">
    <source>
        <dbReference type="Proteomes" id="UP000065533"/>
    </source>
</evidence>
<dbReference type="RefSeq" id="WP_058384477.1">
    <property type="nucleotide sequence ID" value="NZ_CP013661.2"/>
</dbReference>
<evidence type="ECO:0000313" key="1">
    <source>
        <dbReference type="EMBL" id="ALS77806.1"/>
    </source>
</evidence>
<organism evidence="1 2">
    <name type="scientific">Planococcus kocurii</name>
    <dbReference type="NCBI Taxonomy" id="1374"/>
    <lineage>
        <taxon>Bacteria</taxon>
        <taxon>Bacillati</taxon>
        <taxon>Bacillota</taxon>
        <taxon>Bacilli</taxon>
        <taxon>Bacillales</taxon>
        <taxon>Caryophanaceae</taxon>
        <taxon>Planococcus</taxon>
    </lineage>
</organism>
<name>A0ABM5WU41_9BACL</name>
<reference evidence="1" key="1">
    <citation type="submission" date="2016-01" db="EMBL/GenBank/DDBJ databases">
        <title>Complete genome of Planococcus kocurri type strain.</title>
        <authorList>
            <person name="See-Too W.S."/>
        </authorList>
    </citation>
    <scope>NUCLEOTIDE SEQUENCE [LARGE SCALE GENOMIC DNA]</scope>
    <source>
        <strain evidence="1">ATCC 43650</strain>
    </source>
</reference>
<dbReference type="Proteomes" id="UP000065533">
    <property type="component" value="Chromosome"/>
</dbReference>
<evidence type="ECO:0008006" key="3">
    <source>
        <dbReference type="Google" id="ProtNLM"/>
    </source>
</evidence>
<accession>A0ABM5WU41</accession>
<protein>
    <recommendedName>
        <fullName evidence="3">Group-specific protein</fullName>
    </recommendedName>
</protein>
<keyword evidence="2" id="KW-1185">Reference proteome</keyword>
<proteinExistence type="predicted"/>
<sequence>MYKSLPPSVKSSITKSISKVFEKYMTQIEWQEEKYQLVDFMAAWKAYIENEAKWYKQVPEETKLAPAFHESIAERINQTIERIVNEPPSEEQVARIEAKQELLHTSYDYACRAEADFIEEKLVKKSLD</sequence>
<dbReference type="EMBL" id="CP013661">
    <property type="protein sequence ID" value="ALS77806.1"/>
    <property type="molecule type" value="Genomic_DNA"/>
</dbReference>